<keyword evidence="2" id="KW-0808">Transferase</keyword>
<dbReference type="PANTHER" id="PTHR44051">
    <property type="entry name" value="GLUTATHIONE S-TRANSFERASE-RELATED"/>
    <property type="match status" value="1"/>
</dbReference>
<dbReference type="Gene3D" id="3.40.30.10">
    <property type="entry name" value="Glutaredoxin"/>
    <property type="match status" value="1"/>
</dbReference>
<sequence>MIKFYHSPHSRSTGTLWLLEELEIPYELELININAPGGAPEAYRTIQPNKKVPAIVHDGIIITERAAITTYLCDAFPDNDIAPQVGDLRRGPYLSMLVYCDAVLDPVIAVKTHQWTYKSNEFSFGLFDDMVEYLDQKLLHHPYATGSDFTAADVQLGIMLYWAIKIFPVMPEKESFMRYLDRLSERPAFIRALEKDQELAKNPRSTTAHFPYNKPGSRQNQDSPHDHMYGDGFS</sequence>
<dbReference type="KEGG" id="bsto:C0V70_16695"/>
<name>A0A2K9NXB0_BACTC</name>
<evidence type="ECO:0000256" key="1">
    <source>
        <dbReference type="SAM" id="MobiDB-lite"/>
    </source>
</evidence>
<dbReference type="SUPFAM" id="SSF52833">
    <property type="entry name" value="Thioredoxin-like"/>
    <property type="match status" value="1"/>
</dbReference>
<dbReference type="InterPro" id="IPR036249">
    <property type="entry name" value="Thioredoxin-like_sf"/>
</dbReference>
<dbReference type="InterPro" id="IPR040079">
    <property type="entry name" value="Glutathione_S-Trfase"/>
</dbReference>
<dbReference type="SUPFAM" id="SSF47616">
    <property type="entry name" value="GST C-terminal domain-like"/>
    <property type="match status" value="1"/>
</dbReference>
<dbReference type="PROSITE" id="PS50404">
    <property type="entry name" value="GST_NTER"/>
    <property type="match status" value="1"/>
</dbReference>
<dbReference type="PANTHER" id="PTHR44051:SF21">
    <property type="entry name" value="GLUTATHIONE S-TRANSFERASE FAMILY PROTEIN"/>
    <property type="match status" value="1"/>
</dbReference>
<dbReference type="Gene3D" id="1.20.1050.10">
    <property type="match status" value="1"/>
</dbReference>
<dbReference type="SFLD" id="SFLDG01150">
    <property type="entry name" value="Main.1:_Beta-like"/>
    <property type="match status" value="1"/>
</dbReference>
<reference evidence="2 3" key="1">
    <citation type="submission" date="2018-01" db="EMBL/GenBank/DDBJ databases">
        <title>Complete genome sequence of Bacteriovorax stolpii DSM12778.</title>
        <authorList>
            <person name="Tang B."/>
            <person name="Chang J."/>
        </authorList>
    </citation>
    <scope>NUCLEOTIDE SEQUENCE [LARGE SCALE GENOMIC DNA]</scope>
    <source>
        <strain evidence="2 3">DSM 12778</strain>
    </source>
</reference>
<feature type="compositionally biased region" description="Basic and acidic residues" evidence="1">
    <location>
        <begin position="223"/>
        <end position="234"/>
    </location>
</feature>
<dbReference type="RefSeq" id="WP_102245006.1">
    <property type="nucleotide sequence ID" value="NZ_CP025704.1"/>
</dbReference>
<dbReference type="InterPro" id="IPR004045">
    <property type="entry name" value="Glutathione_S-Trfase_N"/>
</dbReference>
<dbReference type="InterPro" id="IPR010987">
    <property type="entry name" value="Glutathione-S-Trfase_C-like"/>
</dbReference>
<dbReference type="PROSITE" id="PS50405">
    <property type="entry name" value="GST_CTER"/>
    <property type="match status" value="1"/>
</dbReference>
<dbReference type="AlphaFoldDB" id="A0A2K9NXB0"/>
<keyword evidence="3" id="KW-1185">Reference proteome</keyword>
<dbReference type="SFLD" id="SFLDS00019">
    <property type="entry name" value="Glutathione_Transferase_(cytos"/>
    <property type="match status" value="1"/>
</dbReference>
<dbReference type="Proteomes" id="UP000235584">
    <property type="component" value="Chromosome"/>
</dbReference>
<dbReference type="OrthoDB" id="9797500at2"/>
<dbReference type="GO" id="GO:0016740">
    <property type="term" value="F:transferase activity"/>
    <property type="evidence" value="ECO:0007669"/>
    <property type="project" value="UniProtKB-KW"/>
</dbReference>
<evidence type="ECO:0000313" key="3">
    <source>
        <dbReference type="Proteomes" id="UP000235584"/>
    </source>
</evidence>
<proteinExistence type="predicted"/>
<protein>
    <submittedName>
        <fullName evidence="2">Glutathione S-transferase</fullName>
    </submittedName>
</protein>
<evidence type="ECO:0000313" key="2">
    <source>
        <dbReference type="EMBL" id="AUN99715.1"/>
    </source>
</evidence>
<dbReference type="CDD" id="cd03046">
    <property type="entry name" value="GST_N_GTT1_like"/>
    <property type="match status" value="1"/>
</dbReference>
<gene>
    <name evidence="2" type="ORF">C0V70_16695</name>
</gene>
<organism evidence="2 3">
    <name type="scientific">Bacteriovorax stolpii</name>
    <name type="common">Bdellovibrio stolpii</name>
    <dbReference type="NCBI Taxonomy" id="960"/>
    <lineage>
        <taxon>Bacteria</taxon>
        <taxon>Pseudomonadati</taxon>
        <taxon>Bdellovibrionota</taxon>
        <taxon>Bacteriovoracia</taxon>
        <taxon>Bacteriovoracales</taxon>
        <taxon>Bacteriovoracaceae</taxon>
        <taxon>Bacteriovorax</taxon>
    </lineage>
</organism>
<dbReference type="InterPro" id="IPR036282">
    <property type="entry name" value="Glutathione-S-Trfase_C_sf"/>
</dbReference>
<dbReference type="Pfam" id="PF13409">
    <property type="entry name" value="GST_N_2"/>
    <property type="match status" value="1"/>
</dbReference>
<accession>A0A2K9NXB0</accession>
<feature type="region of interest" description="Disordered" evidence="1">
    <location>
        <begin position="197"/>
        <end position="234"/>
    </location>
</feature>
<dbReference type="EMBL" id="CP025704">
    <property type="protein sequence ID" value="AUN99715.1"/>
    <property type="molecule type" value="Genomic_DNA"/>
</dbReference>
<dbReference type="SFLD" id="SFLDG00358">
    <property type="entry name" value="Main_(cytGST)"/>
    <property type="match status" value="1"/>
</dbReference>